<organism evidence="1 2">
    <name type="scientific">Cordyceps fumosorosea (strain ARSEF 2679)</name>
    <name type="common">Isaria fumosorosea</name>
    <dbReference type="NCBI Taxonomy" id="1081104"/>
    <lineage>
        <taxon>Eukaryota</taxon>
        <taxon>Fungi</taxon>
        <taxon>Dikarya</taxon>
        <taxon>Ascomycota</taxon>
        <taxon>Pezizomycotina</taxon>
        <taxon>Sordariomycetes</taxon>
        <taxon>Hypocreomycetidae</taxon>
        <taxon>Hypocreales</taxon>
        <taxon>Cordycipitaceae</taxon>
        <taxon>Cordyceps</taxon>
    </lineage>
</organism>
<comment type="caution">
    <text evidence="1">The sequence shown here is derived from an EMBL/GenBank/DDBJ whole genome shotgun (WGS) entry which is preliminary data.</text>
</comment>
<dbReference type="OrthoDB" id="4860470at2759"/>
<name>A0A167JGP4_CORFA</name>
<dbReference type="EMBL" id="AZHB01000047">
    <property type="protein sequence ID" value="OAA50241.1"/>
    <property type="molecule type" value="Genomic_DNA"/>
</dbReference>
<gene>
    <name evidence="1" type="ORF">ISF_09371</name>
</gene>
<dbReference type="SUPFAM" id="SSF48452">
    <property type="entry name" value="TPR-like"/>
    <property type="match status" value="1"/>
</dbReference>
<proteinExistence type="predicted"/>
<evidence type="ECO:0000313" key="2">
    <source>
        <dbReference type="Proteomes" id="UP000076744"/>
    </source>
</evidence>
<dbReference type="Proteomes" id="UP000076744">
    <property type="component" value="Unassembled WGS sequence"/>
</dbReference>
<protein>
    <submittedName>
        <fullName evidence="1">TPR repeat protein</fullName>
    </submittedName>
</protein>
<dbReference type="PANTHER" id="PTHR46082:SF6">
    <property type="entry name" value="AAA+ ATPASE DOMAIN-CONTAINING PROTEIN-RELATED"/>
    <property type="match status" value="1"/>
</dbReference>
<dbReference type="InterPro" id="IPR011990">
    <property type="entry name" value="TPR-like_helical_dom_sf"/>
</dbReference>
<dbReference type="GeneID" id="30025663"/>
<dbReference type="RefSeq" id="XP_018699839.1">
    <property type="nucleotide sequence ID" value="XM_018852973.1"/>
</dbReference>
<accession>A0A167JGP4</accession>
<dbReference type="Gene3D" id="1.25.40.10">
    <property type="entry name" value="Tetratricopeptide repeat domain"/>
    <property type="match status" value="1"/>
</dbReference>
<dbReference type="PANTHER" id="PTHR46082">
    <property type="entry name" value="ATP/GTP-BINDING PROTEIN-RELATED"/>
    <property type="match status" value="1"/>
</dbReference>
<dbReference type="InterPro" id="IPR053137">
    <property type="entry name" value="NLR-like"/>
</dbReference>
<sequence length="257" mass="27770">MYASKPSKNSTKRTGPTISSSGGLYDQLAIYLGQHNDAAIDELHSTVVGKFRRILGYGHRNIINAILEHGQLLHGEKRYEQAEALDRSLVDEKLNEAAAILVRAVAGFRTQSGDRDVRTLTAAFNLGGVYQDRGKRSRAISMYHGAAYGFKDVMGISDKTTIAAFTQFAALCSARRALPEAEEAYKLALRGLQEAARQSSMCALILKLDLGVCQGLKKARSGHAPVALACSGIVYARQGRAAEAEMTFSDAVKEFAA</sequence>
<keyword evidence="2" id="KW-1185">Reference proteome</keyword>
<dbReference type="AlphaFoldDB" id="A0A167JGP4"/>
<reference evidence="1 2" key="1">
    <citation type="journal article" date="2016" name="Genome Biol. Evol.">
        <title>Divergent and convergent evolution of fungal pathogenicity.</title>
        <authorList>
            <person name="Shang Y."/>
            <person name="Xiao G."/>
            <person name="Zheng P."/>
            <person name="Cen K."/>
            <person name="Zhan S."/>
            <person name="Wang C."/>
        </authorList>
    </citation>
    <scope>NUCLEOTIDE SEQUENCE [LARGE SCALE GENOMIC DNA]</scope>
    <source>
        <strain evidence="1 2">ARSEF 2679</strain>
    </source>
</reference>
<evidence type="ECO:0000313" key="1">
    <source>
        <dbReference type="EMBL" id="OAA50241.1"/>
    </source>
</evidence>
<dbReference type="STRING" id="1081104.A0A167JGP4"/>